<comment type="caution">
    <text evidence="2">The sequence shown here is derived from an EMBL/GenBank/DDBJ whole genome shotgun (WGS) entry which is preliminary data.</text>
</comment>
<proteinExistence type="predicted"/>
<feature type="region of interest" description="Disordered" evidence="1">
    <location>
        <begin position="1"/>
        <end position="21"/>
    </location>
</feature>
<dbReference type="EMBL" id="SDOX01000158">
    <property type="protein sequence ID" value="TFJ80676.1"/>
    <property type="molecule type" value="Genomic_DNA"/>
</dbReference>
<organism evidence="2 3">
    <name type="scientific">Nannochloropsis salina CCMP1776</name>
    <dbReference type="NCBI Taxonomy" id="1027361"/>
    <lineage>
        <taxon>Eukaryota</taxon>
        <taxon>Sar</taxon>
        <taxon>Stramenopiles</taxon>
        <taxon>Ochrophyta</taxon>
        <taxon>Eustigmatophyceae</taxon>
        <taxon>Eustigmatales</taxon>
        <taxon>Monodopsidaceae</taxon>
        <taxon>Microchloropsis</taxon>
        <taxon>Microchloropsis salina</taxon>
    </lineage>
</organism>
<accession>A0A4D9CPL3</accession>
<feature type="region of interest" description="Disordered" evidence="1">
    <location>
        <begin position="47"/>
        <end position="110"/>
    </location>
</feature>
<dbReference type="AlphaFoldDB" id="A0A4D9CPL3"/>
<protein>
    <submittedName>
        <fullName evidence="2">Uncharacterized protein</fullName>
    </submittedName>
</protein>
<evidence type="ECO:0000313" key="3">
    <source>
        <dbReference type="Proteomes" id="UP000355283"/>
    </source>
</evidence>
<reference evidence="2 3" key="1">
    <citation type="submission" date="2019-01" db="EMBL/GenBank/DDBJ databases">
        <title>Nuclear Genome Assembly of the Microalgal Biofuel strain Nannochloropsis salina CCMP1776.</title>
        <authorList>
            <person name="Hovde B."/>
        </authorList>
    </citation>
    <scope>NUCLEOTIDE SEQUENCE [LARGE SCALE GENOMIC DNA]</scope>
    <source>
        <strain evidence="2 3">CCMP1776</strain>
    </source>
</reference>
<keyword evidence="3" id="KW-1185">Reference proteome</keyword>
<dbReference type="Proteomes" id="UP000355283">
    <property type="component" value="Unassembled WGS sequence"/>
</dbReference>
<name>A0A4D9CPL3_9STRA</name>
<sequence length="165" mass="17154">MGPSEPTAGVEIVSEGGEMLTPGEEGAVSFVAVGAFVRIFSGAVAPAASVEVDGESEREWELEEEELEEERPEETEEEEEEAAEEEAEEDEGEEEEEEEESDLLAGAAESPGLVAPVRVASMSFVVSGPFGSSSEGLVRGCSMFSPTAFKASTSVSASSSSLPPG</sequence>
<evidence type="ECO:0000256" key="1">
    <source>
        <dbReference type="SAM" id="MobiDB-lite"/>
    </source>
</evidence>
<feature type="compositionally biased region" description="Acidic residues" evidence="1">
    <location>
        <begin position="52"/>
        <end position="102"/>
    </location>
</feature>
<gene>
    <name evidence="2" type="ORF">NSK_007853</name>
</gene>
<evidence type="ECO:0000313" key="2">
    <source>
        <dbReference type="EMBL" id="TFJ80676.1"/>
    </source>
</evidence>